<organism evidence="1 2">
    <name type="scientific">Kaistia dalseonensis</name>
    <dbReference type="NCBI Taxonomy" id="410840"/>
    <lineage>
        <taxon>Bacteria</taxon>
        <taxon>Pseudomonadati</taxon>
        <taxon>Pseudomonadota</taxon>
        <taxon>Alphaproteobacteria</taxon>
        <taxon>Hyphomicrobiales</taxon>
        <taxon>Kaistiaceae</taxon>
        <taxon>Kaistia</taxon>
    </lineage>
</organism>
<accession>A0ABU0H7H9</accession>
<dbReference type="RefSeq" id="WP_266348906.1">
    <property type="nucleotide sequence ID" value="NZ_JAPKNG010000003.1"/>
</dbReference>
<proteinExistence type="predicted"/>
<keyword evidence="2" id="KW-1185">Reference proteome</keyword>
<dbReference type="Proteomes" id="UP001241603">
    <property type="component" value="Unassembled WGS sequence"/>
</dbReference>
<gene>
    <name evidence="1" type="ORF">QO014_002374</name>
</gene>
<name>A0ABU0H7H9_9HYPH</name>
<sequence>MNLIAAERDAVQAEISALTVQVTGLDTALAALQAIEDRGSTRINVQPADDAEIVNPVAPAVDLPAEPQTSMATIVEAVAKPAIIPPLPAIAPGSAEAFSDLLMADLPRLMTEFPLGPTVKELISEYGAADSRVREACRRLHISNRALFAANQTTGLLHLTPRRAKANAA</sequence>
<evidence type="ECO:0000313" key="1">
    <source>
        <dbReference type="EMBL" id="MDQ0437982.1"/>
    </source>
</evidence>
<protein>
    <submittedName>
        <fullName evidence="1">Uncharacterized protein</fullName>
    </submittedName>
</protein>
<evidence type="ECO:0000313" key="2">
    <source>
        <dbReference type="Proteomes" id="UP001241603"/>
    </source>
</evidence>
<reference evidence="1 2" key="1">
    <citation type="submission" date="2023-07" db="EMBL/GenBank/DDBJ databases">
        <title>Genomic Encyclopedia of Type Strains, Phase IV (KMG-IV): sequencing the most valuable type-strain genomes for metagenomic binning, comparative biology and taxonomic classification.</title>
        <authorList>
            <person name="Goeker M."/>
        </authorList>
    </citation>
    <scope>NUCLEOTIDE SEQUENCE [LARGE SCALE GENOMIC DNA]</scope>
    <source>
        <strain evidence="1 2">B6-8</strain>
    </source>
</reference>
<dbReference type="EMBL" id="JAUSVO010000003">
    <property type="protein sequence ID" value="MDQ0437982.1"/>
    <property type="molecule type" value="Genomic_DNA"/>
</dbReference>
<comment type="caution">
    <text evidence="1">The sequence shown here is derived from an EMBL/GenBank/DDBJ whole genome shotgun (WGS) entry which is preliminary data.</text>
</comment>